<dbReference type="InterPro" id="IPR036390">
    <property type="entry name" value="WH_DNA-bd_sf"/>
</dbReference>
<dbReference type="InterPro" id="IPR036388">
    <property type="entry name" value="WH-like_DNA-bd_sf"/>
</dbReference>
<dbReference type="Proteomes" id="UP001519325">
    <property type="component" value="Unassembled WGS sequence"/>
</dbReference>
<name>A0ABS4QI52_9NOCA</name>
<dbReference type="PANTHER" id="PTHR30346">
    <property type="entry name" value="TRANSCRIPTIONAL DUAL REGULATOR HCAR-RELATED"/>
    <property type="match status" value="1"/>
</dbReference>
<comment type="caution">
    <text evidence="7">The sequence shown here is derived from an EMBL/GenBank/DDBJ whole genome shotgun (WGS) entry which is preliminary data.</text>
</comment>
<dbReference type="InterPro" id="IPR005119">
    <property type="entry name" value="LysR_subst-bd"/>
</dbReference>
<dbReference type="EMBL" id="JAGGMR010000001">
    <property type="protein sequence ID" value="MBP2191335.1"/>
    <property type="molecule type" value="Genomic_DNA"/>
</dbReference>
<keyword evidence="5" id="KW-0804">Transcription</keyword>
<comment type="similarity">
    <text evidence="1">Belongs to the LysR transcriptional regulatory family.</text>
</comment>
<dbReference type="GO" id="GO:0003677">
    <property type="term" value="F:DNA binding"/>
    <property type="evidence" value="ECO:0007669"/>
    <property type="project" value="UniProtKB-KW"/>
</dbReference>
<dbReference type="RefSeq" id="WP_209892823.1">
    <property type="nucleotide sequence ID" value="NZ_JAGGMR010000001.1"/>
</dbReference>
<dbReference type="PRINTS" id="PR00039">
    <property type="entry name" value="HTHLYSR"/>
</dbReference>
<keyword evidence="3 7" id="KW-0238">DNA-binding</keyword>
<evidence type="ECO:0000313" key="7">
    <source>
        <dbReference type="EMBL" id="MBP2191335.1"/>
    </source>
</evidence>
<dbReference type="Pfam" id="PF00126">
    <property type="entry name" value="HTH_1"/>
    <property type="match status" value="1"/>
</dbReference>
<evidence type="ECO:0000256" key="4">
    <source>
        <dbReference type="ARBA" id="ARBA00023159"/>
    </source>
</evidence>
<dbReference type="Gene3D" id="3.40.190.10">
    <property type="entry name" value="Periplasmic binding protein-like II"/>
    <property type="match status" value="2"/>
</dbReference>
<evidence type="ECO:0000313" key="8">
    <source>
        <dbReference type="Proteomes" id="UP001519325"/>
    </source>
</evidence>
<evidence type="ECO:0000256" key="2">
    <source>
        <dbReference type="ARBA" id="ARBA00023015"/>
    </source>
</evidence>
<sequence>MDLRSVECFLRVAETLHFGRAAEELHLSQPALSQRIRTLERDIGATLFERNRRGVRLTAAGQAFLAPAKSAVTQGDRAAEAARRAARGLHGRLRLGFTVVASYTALPQAIQAFRTTHPDVEVDLVEINSPALEVALDRGEIDLAVLHPPLERPRLRLRMLPAEPLVLALPAGHRLAEQRTVSFADLWGEPMLTAPRSVGPVLFDKVIACFRAAGVEPRIVQEATPVTTLAGLVAAGAGLGFVTRGVAAATRPGVVFRDVPAAPAIPMAAAWAAAEPSPAGSRFLTILDRHMAGYNRG</sequence>
<evidence type="ECO:0000259" key="6">
    <source>
        <dbReference type="PROSITE" id="PS50931"/>
    </source>
</evidence>
<accession>A0ABS4QI52</accession>
<keyword evidence="8" id="KW-1185">Reference proteome</keyword>
<keyword evidence="4" id="KW-0010">Activator</keyword>
<keyword evidence="2" id="KW-0805">Transcription regulation</keyword>
<proteinExistence type="inferred from homology"/>
<dbReference type="InterPro" id="IPR000847">
    <property type="entry name" value="LysR_HTH_N"/>
</dbReference>
<protein>
    <submittedName>
        <fullName evidence="7">DNA-binding transcriptional LysR family regulator</fullName>
    </submittedName>
</protein>
<feature type="domain" description="HTH lysR-type" evidence="6">
    <location>
        <begin position="1"/>
        <end position="58"/>
    </location>
</feature>
<dbReference type="PROSITE" id="PS50931">
    <property type="entry name" value="HTH_LYSR"/>
    <property type="match status" value="1"/>
</dbReference>
<gene>
    <name evidence="7" type="ORF">BJ987_004236</name>
</gene>
<dbReference type="PANTHER" id="PTHR30346:SF0">
    <property type="entry name" value="HCA OPERON TRANSCRIPTIONAL ACTIVATOR HCAR"/>
    <property type="match status" value="1"/>
</dbReference>
<evidence type="ECO:0000256" key="1">
    <source>
        <dbReference type="ARBA" id="ARBA00009437"/>
    </source>
</evidence>
<evidence type="ECO:0000256" key="3">
    <source>
        <dbReference type="ARBA" id="ARBA00023125"/>
    </source>
</evidence>
<evidence type="ECO:0000256" key="5">
    <source>
        <dbReference type="ARBA" id="ARBA00023163"/>
    </source>
</evidence>
<dbReference type="Gene3D" id="1.10.10.10">
    <property type="entry name" value="Winged helix-like DNA-binding domain superfamily/Winged helix DNA-binding domain"/>
    <property type="match status" value="1"/>
</dbReference>
<organism evidence="7 8">
    <name type="scientific">Nocardia goodfellowii</name>
    <dbReference type="NCBI Taxonomy" id="882446"/>
    <lineage>
        <taxon>Bacteria</taxon>
        <taxon>Bacillati</taxon>
        <taxon>Actinomycetota</taxon>
        <taxon>Actinomycetes</taxon>
        <taxon>Mycobacteriales</taxon>
        <taxon>Nocardiaceae</taxon>
        <taxon>Nocardia</taxon>
    </lineage>
</organism>
<dbReference type="Pfam" id="PF03466">
    <property type="entry name" value="LysR_substrate"/>
    <property type="match status" value="1"/>
</dbReference>
<reference evidence="7 8" key="1">
    <citation type="submission" date="2021-03" db="EMBL/GenBank/DDBJ databases">
        <title>Sequencing the genomes of 1000 actinobacteria strains.</title>
        <authorList>
            <person name="Klenk H.-P."/>
        </authorList>
    </citation>
    <scope>NUCLEOTIDE SEQUENCE [LARGE SCALE GENOMIC DNA]</scope>
    <source>
        <strain evidence="7 8">DSM 45516</strain>
    </source>
</reference>
<dbReference type="SUPFAM" id="SSF46785">
    <property type="entry name" value="Winged helix' DNA-binding domain"/>
    <property type="match status" value="1"/>
</dbReference>
<dbReference type="CDD" id="cd08414">
    <property type="entry name" value="PBP2_LTTR_aromatics_like"/>
    <property type="match status" value="1"/>
</dbReference>
<dbReference type="SUPFAM" id="SSF53850">
    <property type="entry name" value="Periplasmic binding protein-like II"/>
    <property type="match status" value="1"/>
</dbReference>